<dbReference type="InterPro" id="IPR036286">
    <property type="entry name" value="LexA/Signal_pep-like_sf"/>
</dbReference>
<feature type="domain" description="Bacteriophage CI repressor N-terminal" evidence="2">
    <location>
        <begin position="38"/>
        <end position="93"/>
    </location>
</feature>
<dbReference type="CDD" id="cd06529">
    <property type="entry name" value="S24_LexA-like"/>
    <property type="match status" value="1"/>
</dbReference>
<dbReference type="InterPro" id="IPR039418">
    <property type="entry name" value="LexA-like"/>
</dbReference>
<proteinExistence type="predicted"/>
<dbReference type="InterPro" id="IPR001387">
    <property type="entry name" value="Cro/C1-type_HTH"/>
</dbReference>
<keyword evidence="4" id="KW-1185">Reference proteome</keyword>
<dbReference type="InterPro" id="IPR015927">
    <property type="entry name" value="Peptidase_S24_S26A/B/C"/>
</dbReference>
<evidence type="ECO:0000259" key="1">
    <source>
        <dbReference type="Pfam" id="PF00717"/>
    </source>
</evidence>
<dbReference type="Pfam" id="PF00717">
    <property type="entry name" value="Peptidase_S24"/>
    <property type="match status" value="1"/>
</dbReference>
<dbReference type="OrthoDB" id="1425504at2"/>
<dbReference type="Pfam" id="PF07022">
    <property type="entry name" value="Phage_CI_repr"/>
    <property type="match status" value="1"/>
</dbReference>
<name>A0A3N0E4L4_SINP1</name>
<dbReference type="GO" id="GO:0003677">
    <property type="term" value="F:DNA binding"/>
    <property type="evidence" value="ECO:0007669"/>
    <property type="project" value="InterPro"/>
</dbReference>
<organism evidence="3 4">
    <name type="scientific">Sinomicrobium pectinilyticum</name>
    <dbReference type="NCBI Taxonomy" id="1084421"/>
    <lineage>
        <taxon>Bacteria</taxon>
        <taxon>Pseudomonadati</taxon>
        <taxon>Bacteroidota</taxon>
        <taxon>Flavobacteriia</taxon>
        <taxon>Flavobacteriales</taxon>
        <taxon>Flavobacteriaceae</taxon>
        <taxon>Sinomicrobium</taxon>
    </lineage>
</organism>
<dbReference type="Gene3D" id="1.10.260.40">
    <property type="entry name" value="lambda repressor-like DNA-binding domains"/>
    <property type="match status" value="1"/>
</dbReference>
<dbReference type="AlphaFoldDB" id="A0A3N0E4L4"/>
<dbReference type="InterPro" id="IPR010744">
    <property type="entry name" value="Phage_CI_N"/>
</dbReference>
<protein>
    <submittedName>
        <fullName evidence="3">Uncharacterized protein</fullName>
    </submittedName>
</protein>
<evidence type="ECO:0000313" key="3">
    <source>
        <dbReference type="EMBL" id="RNL82719.1"/>
    </source>
</evidence>
<dbReference type="Proteomes" id="UP000267469">
    <property type="component" value="Unassembled WGS sequence"/>
</dbReference>
<dbReference type="Gene3D" id="2.10.109.10">
    <property type="entry name" value="Umud Fragment, subunit A"/>
    <property type="match status" value="1"/>
</dbReference>
<comment type="caution">
    <text evidence="3">The sequence shown here is derived from an EMBL/GenBank/DDBJ whole genome shotgun (WGS) entry which is preliminary data.</text>
</comment>
<feature type="domain" description="Peptidase S24/S26A/S26B/S26C" evidence="1">
    <location>
        <begin position="143"/>
        <end position="226"/>
    </location>
</feature>
<sequence>MFLNMSTKNHKQMLNTPKYRYHYANTQEKKSPNATFILDKLKKHLQIKTNIDLANILDVKPNTISTWKKRNSMDYELIVSVCEAYGIDLNEVFYDGNTVMEVEKNNYNKNISVVTREYQYQYVHHLGEDSFINSIPKYNFPFISGENMRAFQVTGNMMYPTLEDNSIVIAKQLNPSETIADNKNYVIISKIRGIFINRVRTLYDSPDELLLINDNKMIPQEIKIHTDEIAEIWEVKAKLSYSFIEEPVIQ</sequence>
<dbReference type="CDD" id="cd00093">
    <property type="entry name" value="HTH_XRE"/>
    <property type="match status" value="1"/>
</dbReference>
<evidence type="ECO:0000259" key="2">
    <source>
        <dbReference type="Pfam" id="PF07022"/>
    </source>
</evidence>
<accession>A0A3N0E4L4</accession>
<dbReference type="InterPro" id="IPR010982">
    <property type="entry name" value="Lambda_DNA-bd_dom_sf"/>
</dbReference>
<dbReference type="EMBL" id="RJTM01000109">
    <property type="protein sequence ID" value="RNL82719.1"/>
    <property type="molecule type" value="Genomic_DNA"/>
</dbReference>
<dbReference type="SUPFAM" id="SSF51306">
    <property type="entry name" value="LexA/Signal peptidase"/>
    <property type="match status" value="1"/>
</dbReference>
<evidence type="ECO:0000313" key="4">
    <source>
        <dbReference type="Proteomes" id="UP000267469"/>
    </source>
</evidence>
<reference evidence="3 4" key="1">
    <citation type="submission" date="2018-10" db="EMBL/GenBank/DDBJ databases">
        <title>Sinomicrobium pectinilyticum sp. nov., a pectinase-producing bacterium isolated from alkaline and saline soil, and emended description of the genus Sinomicrobium.</title>
        <authorList>
            <person name="Cheng B."/>
            <person name="Li C."/>
            <person name="Lai Q."/>
            <person name="Du M."/>
            <person name="Shao Z."/>
            <person name="Xu P."/>
            <person name="Yang C."/>
        </authorList>
    </citation>
    <scope>NUCLEOTIDE SEQUENCE [LARGE SCALE GENOMIC DNA]</scope>
    <source>
        <strain evidence="3 4">5DNS001</strain>
    </source>
</reference>
<dbReference type="GO" id="GO:0045892">
    <property type="term" value="P:negative regulation of DNA-templated transcription"/>
    <property type="evidence" value="ECO:0007669"/>
    <property type="project" value="InterPro"/>
</dbReference>
<gene>
    <name evidence="3" type="ORF">ED312_16310</name>
</gene>